<evidence type="ECO:0000256" key="5">
    <source>
        <dbReference type="ARBA" id="ARBA00022844"/>
    </source>
</evidence>
<reference evidence="8" key="1">
    <citation type="submission" date="2020-01" db="EMBL/GenBank/DDBJ databases">
        <title>Viral genomes from wild and zoo birds in China.</title>
        <authorList>
            <person name="Xiao Y."/>
            <person name="Shan T."/>
            <person name="Yang S."/>
            <person name="Zhang W."/>
        </authorList>
    </citation>
    <scope>NUCLEOTIDE SEQUENCE</scope>
    <source>
        <strain evidence="8">Par081par2</strain>
        <strain evidence="9">Par083par1</strain>
    </source>
</reference>
<evidence type="ECO:0000256" key="2">
    <source>
        <dbReference type="ARBA" id="ARBA00005398"/>
    </source>
</evidence>
<evidence type="ECO:0000256" key="1">
    <source>
        <dbReference type="ARBA" id="ARBA00004328"/>
    </source>
</evidence>
<evidence type="ECO:0000259" key="7">
    <source>
        <dbReference type="Pfam" id="PF00740"/>
    </source>
</evidence>
<feature type="region of interest" description="Disordered" evidence="6">
    <location>
        <begin position="71"/>
        <end position="152"/>
    </location>
</feature>
<comment type="subcellular location">
    <subcellularLocation>
        <location evidence="1">Virion</location>
    </subcellularLocation>
</comment>
<dbReference type="GO" id="GO:0005198">
    <property type="term" value="F:structural molecule activity"/>
    <property type="evidence" value="ECO:0007669"/>
    <property type="project" value="InterPro"/>
</dbReference>
<proteinExistence type="inferred from homology"/>
<organism evidence="8">
    <name type="scientific">Parvoviridae sp</name>
    <dbReference type="NCBI Taxonomy" id="1940570"/>
    <lineage>
        <taxon>Viruses</taxon>
        <taxon>Monodnaviria</taxon>
        <taxon>Shotokuvirae</taxon>
        <taxon>Cossaviricota</taxon>
        <taxon>Quintoviricetes</taxon>
        <taxon>Piccovirales</taxon>
        <taxon>Parvoviridae</taxon>
    </lineage>
</organism>
<dbReference type="InterPro" id="IPR016184">
    <property type="entry name" value="Capsid/spike_ssDNA_virus"/>
</dbReference>
<evidence type="ECO:0000256" key="4">
    <source>
        <dbReference type="ARBA" id="ARBA00022561"/>
    </source>
</evidence>
<feature type="region of interest" description="Disordered" evidence="6">
    <location>
        <begin position="1"/>
        <end position="30"/>
    </location>
</feature>
<evidence type="ECO:0000256" key="6">
    <source>
        <dbReference type="SAM" id="MobiDB-lite"/>
    </source>
</evidence>
<name>A0A7D3QM80_9VIRU</name>
<dbReference type="EMBL" id="MT138269">
    <property type="protein sequence ID" value="QKE54914.1"/>
    <property type="molecule type" value="Genomic_DNA"/>
</dbReference>
<feature type="compositionally biased region" description="Polar residues" evidence="6">
    <location>
        <begin position="85"/>
        <end position="99"/>
    </location>
</feature>
<evidence type="ECO:0000256" key="3">
    <source>
        <dbReference type="ARBA" id="ARBA00022431"/>
    </source>
</evidence>
<accession>A0A7D3QM80</accession>
<sequence>MTKPRPPARENNDDLPETRGNPNPIAANDYFDPAIHKSFSSRRGNKRQLTPAQKQSRKIFFISQAKKAKSAGKSLSDYLAGNHPVSVNQTDTHNPTRYGSTRVRPAHGKHTLSSSESDPEEGPAPKQQNVHHQSPDSNSSTHSDQEMAAAADEAEQMELQTMSFDGAAYAAAQNTAGVGASGGGGGVGESTGSWSCETVFGAKTIKTTASRHCICLVRNGHAYNAIGALQTSTSAANGANSTYVGVSTPWNYIDFNQMDIFFSPQEMQKLVNTAKRWRPTSFTVEIFNLQIVQKVLQTGTQTSFQYNNDLTSTIQVFADSSRIFPILSYPNQSTVMSPFPNDIYTCPQYAYLTNNDYPGSGTSGVVSTNAAGWKLLNGYSKFYVLDKHPSAMLRTGNNWSSHFEFGPSMGWFDNTRLNVPIHRMMNPLYDTYQVTLNGQNAKIGSFDQWRQPFHPGPFLSGEAGSSTSGNTTTAINNYLQPSCGMYGNSYVGTAPGPAVAANAGQGATSQINTISYLNKTTGYSISNVGAEITEGNLTAYNIPTPSLRCSNPTGPIKYPAAQANAVGGTNSTGSTTASSAQSYSGIMPGMVWDKRPLHSRMCIWQRVPNTESGFEPGSELGGIPTRNAPGHIFLRLTPKPTDTANEYINEFATFTIKVTMNWEVEWDSDYAWNPKNLFSWSTSDAQTGAYWPSFDTNNPNYNMNHIILGKQLARGN</sequence>
<evidence type="ECO:0000313" key="9">
    <source>
        <dbReference type="EMBL" id="QKE54914.1"/>
    </source>
</evidence>
<dbReference type="EMBL" id="MT138267">
    <property type="protein sequence ID" value="QKE54911.1"/>
    <property type="molecule type" value="Genomic_DNA"/>
</dbReference>
<dbReference type="Pfam" id="PF00740">
    <property type="entry name" value="VP1_2"/>
    <property type="match status" value="1"/>
</dbReference>
<keyword evidence="5" id="KW-0946">Virion</keyword>
<dbReference type="GO" id="GO:0039615">
    <property type="term" value="C:T=1 icosahedral viral capsid"/>
    <property type="evidence" value="ECO:0007669"/>
    <property type="project" value="UniProtKB-KW"/>
</dbReference>
<evidence type="ECO:0000313" key="8">
    <source>
        <dbReference type="EMBL" id="QKE54911.1"/>
    </source>
</evidence>
<dbReference type="SUPFAM" id="SSF88645">
    <property type="entry name" value="ssDNA viruses"/>
    <property type="match status" value="1"/>
</dbReference>
<feature type="region of interest" description="Disordered" evidence="6">
    <location>
        <begin position="38"/>
        <end position="57"/>
    </location>
</feature>
<dbReference type="InterPro" id="IPR001403">
    <property type="entry name" value="Parvovirus_coat"/>
</dbReference>
<protein>
    <submittedName>
        <fullName evidence="8">Structural protein</fullName>
    </submittedName>
</protein>
<dbReference type="InterPro" id="IPR036952">
    <property type="entry name" value="VP1/VP2"/>
</dbReference>
<feature type="domain" description="Coat protein VP1/VP2 Parvovirus" evidence="7">
    <location>
        <begin position="180"/>
        <end position="676"/>
    </location>
</feature>
<comment type="similarity">
    <text evidence="2">Belongs to the parvoviridae capsid protein family.</text>
</comment>
<keyword evidence="4" id="KW-0167">Capsid protein</keyword>
<keyword evidence="3" id="KW-1140">T=1 icosahedral capsid protein</keyword>
<feature type="compositionally biased region" description="Polar residues" evidence="6">
    <location>
        <begin position="126"/>
        <end position="142"/>
    </location>
</feature>
<dbReference type="Gene3D" id="2.170.30.10">
    <property type="entry name" value="Parvovirus coat protein VP1/VP2"/>
    <property type="match status" value="1"/>
</dbReference>